<dbReference type="EMBL" id="GCKF01046229">
    <property type="protein sequence ID" value="JAG93593.1"/>
    <property type="molecule type" value="Transcribed_RNA"/>
</dbReference>
<feature type="region of interest" description="Disordered" evidence="4">
    <location>
        <begin position="164"/>
        <end position="200"/>
    </location>
</feature>
<dbReference type="PANTHER" id="PTHR31109:SF2">
    <property type="entry name" value="RIBOSOME BIOGENESIS PROTEIN SLX9 HOMOLOG"/>
    <property type="match status" value="1"/>
</dbReference>
<evidence type="ECO:0000256" key="4">
    <source>
        <dbReference type="SAM" id="MobiDB-lite"/>
    </source>
</evidence>
<feature type="compositionally biased region" description="Polar residues" evidence="4">
    <location>
        <begin position="187"/>
        <end position="200"/>
    </location>
</feature>
<comment type="subcellular location">
    <subcellularLocation>
        <location evidence="1">Nucleus</location>
        <location evidence="1">Nucleolus</location>
    </subcellularLocation>
</comment>
<sequence length="200" mass="22224">MVKKKTARQKVKHKTNKNASVSAKEEHVSTPAEESIIGSVDGYEQLPQNMKRKILKQARFYAKLQETQRALSSTRNITKKKNRRRNKSGQALKDLSALAESLPMFIDQKPVCQTAASTKLNCKTRQKLVVKETKQLGAVLAHPVFQSDPFSAIQQHLSNTIVPQVKTEVKGKSGIKRKSSQKKNKGTKASSSSPVQAMDL</sequence>
<feature type="region of interest" description="Disordered" evidence="4">
    <location>
        <begin position="71"/>
        <end position="90"/>
    </location>
</feature>
<evidence type="ECO:0000313" key="5">
    <source>
        <dbReference type="EMBL" id="JAG93593.1"/>
    </source>
</evidence>
<dbReference type="PANTHER" id="PTHR31109">
    <property type="entry name" value="PROTEIN FAM207A"/>
    <property type="match status" value="1"/>
</dbReference>
<proteinExistence type="inferred from homology"/>
<comment type="similarity">
    <text evidence="2">Belongs to the SLX9 family.</text>
</comment>
<evidence type="ECO:0000256" key="3">
    <source>
        <dbReference type="ARBA" id="ARBA00023242"/>
    </source>
</evidence>
<reference evidence="5" key="1">
    <citation type="submission" date="2015-03" db="EMBL/GenBank/DDBJ databases">
        <title>A transcriptome of Araucaria cunninghamii, an australian fine timber species.</title>
        <authorList>
            <person name="Jing Yi C.J.Y."/>
            <person name="Yin San L.Y.S."/>
            <person name="Abdul Karim S.S."/>
            <person name="Wan Azmi N.N."/>
            <person name="Hercus R.R."/>
            <person name="Croft L.L."/>
        </authorList>
    </citation>
    <scope>NUCLEOTIDE SEQUENCE</scope>
    <source>
        <strain evidence="5">MI0301</strain>
        <tissue evidence="5">Leaf</tissue>
    </source>
</reference>
<feature type="compositionally biased region" description="Basic residues" evidence="4">
    <location>
        <begin position="1"/>
        <end position="16"/>
    </location>
</feature>
<evidence type="ECO:0000256" key="2">
    <source>
        <dbReference type="ARBA" id="ARBA00011022"/>
    </source>
</evidence>
<dbReference type="GO" id="GO:0000462">
    <property type="term" value="P:maturation of SSU-rRNA from tricistronic rRNA transcript (SSU-rRNA, 5.8S rRNA, LSU-rRNA)"/>
    <property type="evidence" value="ECO:0007669"/>
    <property type="project" value="InterPro"/>
</dbReference>
<feature type="compositionally biased region" description="Basic residues" evidence="4">
    <location>
        <begin position="173"/>
        <end position="186"/>
    </location>
</feature>
<evidence type="ECO:0008006" key="6">
    <source>
        <dbReference type="Google" id="ProtNLM"/>
    </source>
</evidence>
<name>A0A0D6QUD0_ARACU</name>
<accession>A0A0D6QUD0</accession>
<feature type="region of interest" description="Disordered" evidence="4">
    <location>
        <begin position="1"/>
        <end position="34"/>
    </location>
</feature>
<dbReference type="GO" id="GO:0030686">
    <property type="term" value="C:90S preribosome"/>
    <property type="evidence" value="ECO:0007669"/>
    <property type="project" value="InterPro"/>
</dbReference>
<organism evidence="5">
    <name type="scientific">Araucaria cunninghamii</name>
    <name type="common">Hoop pine</name>
    <name type="synonym">Moreton Bay pine</name>
    <dbReference type="NCBI Taxonomy" id="56994"/>
    <lineage>
        <taxon>Eukaryota</taxon>
        <taxon>Viridiplantae</taxon>
        <taxon>Streptophyta</taxon>
        <taxon>Embryophyta</taxon>
        <taxon>Tracheophyta</taxon>
        <taxon>Spermatophyta</taxon>
        <taxon>Pinopsida</taxon>
        <taxon>Pinidae</taxon>
        <taxon>Conifers II</taxon>
        <taxon>Araucariales</taxon>
        <taxon>Araucariaceae</taxon>
        <taxon>Araucaria</taxon>
    </lineage>
</organism>
<dbReference type="Pfam" id="PF15341">
    <property type="entry name" value="SLX9"/>
    <property type="match status" value="1"/>
</dbReference>
<dbReference type="GO" id="GO:0005730">
    <property type="term" value="C:nucleolus"/>
    <property type="evidence" value="ECO:0007669"/>
    <property type="project" value="UniProtKB-SubCell"/>
</dbReference>
<dbReference type="AlphaFoldDB" id="A0A0D6QUD0"/>
<keyword evidence="3" id="KW-0539">Nucleus</keyword>
<dbReference type="GO" id="GO:0030688">
    <property type="term" value="C:preribosome, small subunit precursor"/>
    <property type="evidence" value="ECO:0007669"/>
    <property type="project" value="InterPro"/>
</dbReference>
<feature type="compositionally biased region" description="Basic residues" evidence="4">
    <location>
        <begin position="77"/>
        <end position="87"/>
    </location>
</feature>
<evidence type="ECO:0000256" key="1">
    <source>
        <dbReference type="ARBA" id="ARBA00004604"/>
    </source>
</evidence>
<protein>
    <recommendedName>
        <fullName evidence="6">Ribosome biogenesis protein SLX9</fullName>
    </recommendedName>
</protein>
<dbReference type="InterPro" id="IPR028160">
    <property type="entry name" value="Slx9-like"/>
</dbReference>